<comment type="similarity">
    <text evidence="1">Belongs to the 5'(3')-deoxyribonucleotidase family.</text>
</comment>
<dbReference type="PANTHER" id="PTHR16504:SF4">
    <property type="entry name" value="5'(3')-DEOXYRIBONUCLEOTIDASE"/>
    <property type="match status" value="1"/>
</dbReference>
<comment type="caution">
    <text evidence="4">The sequence shown here is derived from an EMBL/GenBank/DDBJ whole genome shotgun (WGS) entry which is preliminary data.</text>
</comment>
<dbReference type="PATRIC" id="fig|69222.5.peg.4419"/>
<dbReference type="SFLD" id="SFLDG01146">
    <property type="entry name" value="C1.2.2"/>
    <property type="match status" value="1"/>
</dbReference>
<evidence type="ECO:0000256" key="1">
    <source>
        <dbReference type="ARBA" id="ARBA00009589"/>
    </source>
</evidence>
<dbReference type="GO" id="GO:0009223">
    <property type="term" value="P:pyrimidine deoxyribonucleotide catabolic process"/>
    <property type="evidence" value="ECO:0007669"/>
    <property type="project" value="TreeGrafter"/>
</dbReference>
<evidence type="ECO:0000256" key="3">
    <source>
        <dbReference type="PIRSR" id="PIRSR610708-1"/>
    </source>
</evidence>
<accession>A0A014PRB7</accession>
<protein>
    <submittedName>
        <fullName evidence="4">5'-3'-deoxyribonucleotidase</fullName>
    </submittedName>
</protein>
<evidence type="ECO:0000313" key="5">
    <source>
        <dbReference type="Proteomes" id="UP000019918"/>
    </source>
</evidence>
<dbReference type="InterPro" id="IPR036412">
    <property type="entry name" value="HAD-like_sf"/>
</dbReference>
<dbReference type="PANTHER" id="PTHR16504">
    <property type="entry name" value="5'(3')-DEOXYRIBONUCLEOTIDASE"/>
    <property type="match status" value="1"/>
</dbReference>
<keyword evidence="5" id="KW-1185">Reference proteome</keyword>
<dbReference type="Proteomes" id="UP000019918">
    <property type="component" value="Unassembled WGS sequence"/>
</dbReference>
<name>A0A014PRB7_9GAMM</name>
<evidence type="ECO:0000313" key="4">
    <source>
        <dbReference type="EMBL" id="EXU73442.1"/>
    </source>
</evidence>
<dbReference type="SFLD" id="SFLDS00003">
    <property type="entry name" value="Haloacid_Dehalogenase"/>
    <property type="match status" value="1"/>
</dbReference>
<evidence type="ECO:0000256" key="2">
    <source>
        <dbReference type="ARBA" id="ARBA00022723"/>
    </source>
</evidence>
<dbReference type="GO" id="GO:0046872">
    <property type="term" value="F:metal ion binding"/>
    <property type="evidence" value="ECO:0007669"/>
    <property type="project" value="UniProtKB-KW"/>
</dbReference>
<dbReference type="InterPro" id="IPR010708">
    <property type="entry name" value="5'(3')-deoxyribonucleotidase"/>
</dbReference>
<sequence>MKRIAIDMDEVIADFHPKMVRTVNQHFATPLSLQDLNLFSLHREKPELLQQIMLLLSDADFFADLEVIADSQQVIAALSQHYEVFITTAAMAMPSSFNAKFQWLKQHFPAIKPSHIVFCGDKSIIRADYMIDDNAFNFENFCGEGILYSAPHNQHVTGYKRVNNWQEIASLLLPDSRL</sequence>
<reference evidence="4 5" key="1">
    <citation type="submission" date="2014-02" db="EMBL/GenBank/DDBJ databases">
        <title>Draft genome of Erwinia mallotivora strain BT-MARDI, a papaya dieback pathogen.</title>
        <authorList>
            <person name="Redzuan R."/>
            <person name="Abu Bakar N."/>
            <person name="Badrun R."/>
            <person name="Mohd Raih M.F."/>
            <person name="Rozano L."/>
            <person name="Mat Amin N."/>
        </authorList>
    </citation>
    <scope>NUCLEOTIDE SEQUENCE [LARGE SCALE GENOMIC DNA]</scope>
    <source>
        <strain evidence="4 5">BT-MARDI</strain>
    </source>
</reference>
<dbReference type="GO" id="GO:0008253">
    <property type="term" value="F:5'-nucleotidase activity"/>
    <property type="evidence" value="ECO:0007669"/>
    <property type="project" value="InterPro"/>
</dbReference>
<dbReference type="OrthoDB" id="278110at2"/>
<proteinExistence type="inferred from homology"/>
<dbReference type="RefSeq" id="WP_034941416.1">
    <property type="nucleotide sequence ID" value="NZ_JFHN01000075.1"/>
</dbReference>
<feature type="active site" description="Proton donor" evidence="3">
    <location>
        <position position="9"/>
    </location>
</feature>
<keyword evidence="2" id="KW-0479">Metal-binding</keyword>
<dbReference type="Gene3D" id="3.40.50.1000">
    <property type="entry name" value="HAD superfamily/HAD-like"/>
    <property type="match status" value="1"/>
</dbReference>
<dbReference type="InterPro" id="IPR023214">
    <property type="entry name" value="HAD_sf"/>
</dbReference>
<dbReference type="AlphaFoldDB" id="A0A014PRB7"/>
<dbReference type="Pfam" id="PF06941">
    <property type="entry name" value="NT5C"/>
    <property type="match status" value="1"/>
</dbReference>
<dbReference type="SUPFAM" id="SSF56784">
    <property type="entry name" value="HAD-like"/>
    <property type="match status" value="1"/>
</dbReference>
<dbReference type="Gene3D" id="1.10.40.40">
    <property type="entry name" value="Deoxyribonucleotidase, domain 2"/>
    <property type="match status" value="1"/>
</dbReference>
<gene>
    <name evidence="4" type="ORF">BG55_21645</name>
</gene>
<dbReference type="SFLD" id="SFLDG01126">
    <property type="entry name" value="C1.2:_Nucleotidase_Like"/>
    <property type="match status" value="1"/>
</dbReference>
<organism evidence="4 5">
    <name type="scientific">Erwinia mallotivora</name>
    <dbReference type="NCBI Taxonomy" id="69222"/>
    <lineage>
        <taxon>Bacteria</taxon>
        <taxon>Pseudomonadati</taxon>
        <taxon>Pseudomonadota</taxon>
        <taxon>Gammaproteobacteria</taxon>
        <taxon>Enterobacterales</taxon>
        <taxon>Erwiniaceae</taxon>
        <taxon>Erwinia</taxon>
    </lineage>
</organism>
<dbReference type="EMBL" id="JFHN01000075">
    <property type="protein sequence ID" value="EXU73442.1"/>
    <property type="molecule type" value="Genomic_DNA"/>
</dbReference>
<dbReference type="STRING" id="69222.BG55_21645"/>
<feature type="active site" description="Nucleophile" evidence="3">
    <location>
        <position position="7"/>
    </location>
</feature>